<feature type="region of interest" description="Disordered" evidence="1">
    <location>
        <begin position="1"/>
        <end position="48"/>
    </location>
</feature>
<feature type="compositionally biased region" description="Basic residues" evidence="1">
    <location>
        <begin position="99"/>
        <end position="108"/>
    </location>
</feature>
<dbReference type="Proteomes" id="UP000694547">
    <property type="component" value="Chromosome 23"/>
</dbReference>
<feature type="region of interest" description="Disordered" evidence="1">
    <location>
        <begin position="65"/>
        <end position="128"/>
    </location>
</feature>
<reference evidence="2" key="2">
    <citation type="submission" date="2025-08" db="UniProtKB">
        <authorList>
            <consortium name="Ensembl"/>
        </authorList>
    </citation>
    <scope>IDENTIFICATION</scope>
</reference>
<proteinExistence type="predicted"/>
<feature type="compositionally biased region" description="Basic and acidic residues" evidence="1">
    <location>
        <begin position="28"/>
        <end position="48"/>
    </location>
</feature>
<evidence type="ECO:0000313" key="3">
    <source>
        <dbReference type="Proteomes" id="UP000694547"/>
    </source>
</evidence>
<reference evidence="2" key="3">
    <citation type="submission" date="2025-09" db="UniProtKB">
        <authorList>
            <consortium name="Ensembl"/>
        </authorList>
    </citation>
    <scope>IDENTIFICATION</scope>
</reference>
<name>A0A8C8UP01_PERMB</name>
<evidence type="ECO:0000313" key="2">
    <source>
        <dbReference type="Ensembl" id="ENSPEMP00000034689.1"/>
    </source>
</evidence>
<organism evidence="2 3">
    <name type="scientific">Peromyscus maniculatus bairdii</name>
    <name type="common">Prairie deer mouse</name>
    <dbReference type="NCBI Taxonomy" id="230844"/>
    <lineage>
        <taxon>Eukaryota</taxon>
        <taxon>Metazoa</taxon>
        <taxon>Chordata</taxon>
        <taxon>Craniata</taxon>
        <taxon>Vertebrata</taxon>
        <taxon>Euteleostomi</taxon>
        <taxon>Mammalia</taxon>
        <taxon>Eutheria</taxon>
        <taxon>Euarchontoglires</taxon>
        <taxon>Glires</taxon>
        <taxon>Rodentia</taxon>
        <taxon>Myomorpha</taxon>
        <taxon>Muroidea</taxon>
        <taxon>Cricetidae</taxon>
        <taxon>Neotominae</taxon>
        <taxon>Peromyscus</taxon>
    </lineage>
</organism>
<keyword evidence="3" id="KW-1185">Reference proteome</keyword>
<accession>A0A8C8UP01</accession>
<dbReference type="GeneTree" id="ENSGT00960000192639"/>
<reference evidence="2 3" key="1">
    <citation type="submission" date="2018-10" db="EMBL/GenBank/DDBJ databases">
        <title>Improved assembly of the deer mouse Peromyscus maniculatus genome.</title>
        <authorList>
            <person name="Lassance J.-M."/>
            <person name="Hoekstra H.E."/>
        </authorList>
    </citation>
    <scope>NUCLEOTIDE SEQUENCE [LARGE SCALE GENOMIC DNA]</scope>
</reference>
<dbReference type="AlphaFoldDB" id="A0A8C8UP01"/>
<evidence type="ECO:0000256" key="1">
    <source>
        <dbReference type="SAM" id="MobiDB-lite"/>
    </source>
</evidence>
<protein>
    <submittedName>
        <fullName evidence="2">Uncharacterized protein</fullName>
    </submittedName>
</protein>
<dbReference type="Ensembl" id="ENSPEMT00000035744.1">
    <property type="protein sequence ID" value="ENSPEMP00000034689.1"/>
    <property type="gene ID" value="ENSPEMG00000026235.1"/>
</dbReference>
<sequence length="143" mass="14684">VVQLQAVGHGLDSASRPQAGAGFGPRGGHHEAGHAEGPREAEAPHEDAVGAGCAFAHVLEHGSVGFGLGRLSPAPRAPGRSPVLAGRCGPPQPPPQKSPGRRRQHPPRHACTADGRCHLAPPFTPGLAEVDAAMLTTGRRRRA</sequence>